<accession>A0A2K8P7Y1</accession>
<proteinExistence type="predicted"/>
<organism evidence="1 2">
    <name type="scientific">Streptomyces lavendulae subsp. lavendulae</name>
    <dbReference type="NCBI Taxonomy" id="58340"/>
    <lineage>
        <taxon>Bacteria</taxon>
        <taxon>Bacillati</taxon>
        <taxon>Actinomycetota</taxon>
        <taxon>Actinomycetes</taxon>
        <taxon>Kitasatosporales</taxon>
        <taxon>Streptomycetaceae</taxon>
        <taxon>Streptomyces</taxon>
    </lineage>
</organism>
<evidence type="ECO:0000313" key="2">
    <source>
        <dbReference type="Proteomes" id="UP000231791"/>
    </source>
</evidence>
<dbReference type="Pfam" id="PF14023">
    <property type="entry name" value="Bestrophin-like"/>
    <property type="match status" value="1"/>
</dbReference>
<dbReference type="AlphaFoldDB" id="A0A2K8P7Y1"/>
<sequence>MRPGWCWSGMWAAEASAVSQIARDAETFPPTTRAAMHGCVRDYAHAVVERQWSGSCGKGARTPP</sequence>
<evidence type="ECO:0000313" key="1">
    <source>
        <dbReference type="EMBL" id="ATZ22240.1"/>
    </source>
</evidence>
<keyword evidence="2" id="KW-1185">Reference proteome</keyword>
<protein>
    <submittedName>
        <fullName evidence="1">Uncharacterized protein</fullName>
    </submittedName>
</protein>
<gene>
    <name evidence="1" type="ORF">SLAV_01555</name>
</gene>
<dbReference type="Proteomes" id="UP000231791">
    <property type="component" value="Chromosome"/>
</dbReference>
<dbReference type="KEGG" id="slx:SLAV_01555"/>
<reference evidence="1 2" key="1">
    <citation type="submission" date="2017-11" db="EMBL/GenBank/DDBJ databases">
        <title>Complete genome sequence of Streptomyces lavendulae subsp. lavendulae CCM 3239 (formerly 'Streptomyces aureofaciens CCM 3239'), the producer of the angucycline-type antibiotic auricin.</title>
        <authorList>
            <person name="Busche T."/>
            <person name="Novakova R."/>
            <person name="Al'Dilaimi A."/>
            <person name="Homerova D."/>
            <person name="Feckova L."/>
            <person name="Rezuchova B."/>
            <person name="Mingyar E."/>
            <person name="Csolleiova D."/>
            <person name="Bekeova C."/>
            <person name="Winkler A."/>
            <person name="Sevcikova B."/>
            <person name="Kalinowski J."/>
            <person name="Kormanec J."/>
            <person name="Ruckert C."/>
        </authorList>
    </citation>
    <scope>NUCLEOTIDE SEQUENCE [LARGE SCALE GENOMIC DNA]</scope>
    <source>
        <strain evidence="1 2">CCM 3239</strain>
    </source>
</reference>
<dbReference type="InterPro" id="IPR025333">
    <property type="entry name" value="DUF4239"/>
</dbReference>
<name>A0A2K8P7Y1_STRLA</name>
<dbReference type="EMBL" id="CP024985">
    <property type="protein sequence ID" value="ATZ22240.1"/>
    <property type="molecule type" value="Genomic_DNA"/>
</dbReference>